<dbReference type="InterPro" id="IPR036291">
    <property type="entry name" value="NAD(P)-bd_dom_sf"/>
</dbReference>
<dbReference type="AlphaFoldDB" id="W9HF53"/>
<evidence type="ECO:0000313" key="4">
    <source>
        <dbReference type="EMBL" id="EWY42533.1"/>
    </source>
</evidence>
<dbReference type="STRING" id="1385369.N825_01150"/>
<dbReference type="PANTHER" id="PTHR44196:SF1">
    <property type="entry name" value="DEHYDROGENASE_REDUCTASE SDR FAMILY MEMBER 7B"/>
    <property type="match status" value="1"/>
</dbReference>
<accession>W9HF53</accession>
<dbReference type="PRINTS" id="PR00081">
    <property type="entry name" value="GDHRDH"/>
</dbReference>
<dbReference type="SUPFAM" id="SSF51735">
    <property type="entry name" value="NAD(P)-binding Rossmann-fold domains"/>
    <property type="match status" value="1"/>
</dbReference>
<proteinExistence type="inferred from homology"/>
<comment type="similarity">
    <text evidence="1 3">Belongs to the short-chain dehydrogenases/reductases (SDR) family.</text>
</comment>
<evidence type="ECO:0000256" key="1">
    <source>
        <dbReference type="ARBA" id="ARBA00006484"/>
    </source>
</evidence>
<dbReference type="RefSeq" id="WP_037445983.1">
    <property type="nucleotide sequence ID" value="NZ_AVFL01000001.1"/>
</dbReference>
<organism evidence="4 5">
    <name type="scientific">Skermanella stibiiresistens SB22</name>
    <dbReference type="NCBI Taxonomy" id="1385369"/>
    <lineage>
        <taxon>Bacteria</taxon>
        <taxon>Pseudomonadati</taxon>
        <taxon>Pseudomonadota</taxon>
        <taxon>Alphaproteobacteria</taxon>
        <taxon>Rhodospirillales</taxon>
        <taxon>Azospirillaceae</taxon>
        <taxon>Skermanella</taxon>
    </lineage>
</organism>
<comment type="caution">
    <text evidence="4">The sequence shown here is derived from an EMBL/GenBank/DDBJ whole genome shotgun (WGS) entry which is preliminary data.</text>
</comment>
<dbReference type="Proteomes" id="UP000019486">
    <property type="component" value="Unassembled WGS sequence"/>
</dbReference>
<dbReference type="EMBL" id="AVFL01000001">
    <property type="protein sequence ID" value="EWY42533.1"/>
    <property type="molecule type" value="Genomic_DNA"/>
</dbReference>
<evidence type="ECO:0000256" key="2">
    <source>
        <dbReference type="ARBA" id="ARBA00023002"/>
    </source>
</evidence>
<keyword evidence="2" id="KW-0560">Oxidoreductase</keyword>
<dbReference type="FunFam" id="3.40.50.720:FF:000084">
    <property type="entry name" value="Short-chain dehydrogenase reductase"/>
    <property type="match status" value="1"/>
</dbReference>
<name>W9HF53_9PROT</name>
<dbReference type="GO" id="GO:0016020">
    <property type="term" value="C:membrane"/>
    <property type="evidence" value="ECO:0007669"/>
    <property type="project" value="TreeGrafter"/>
</dbReference>
<dbReference type="GO" id="GO:0016491">
    <property type="term" value="F:oxidoreductase activity"/>
    <property type="evidence" value="ECO:0007669"/>
    <property type="project" value="UniProtKB-KW"/>
</dbReference>
<evidence type="ECO:0000313" key="5">
    <source>
        <dbReference type="Proteomes" id="UP000019486"/>
    </source>
</evidence>
<gene>
    <name evidence="4" type="ORF">N825_01150</name>
</gene>
<protein>
    <submittedName>
        <fullName evidence="4">Oxidoreductase</fullName>
    </submittedName>
</protein>
<dbReference type="OrthoDB" id="9803333at2"/>
<dbReference type="InterPro" id="IPR002347">
    <property type="entry name" value="SDR_fam"/>
</dbReference>
<dbReference type="Gene3D" id="3.40.50.720">
    <property type="entry name" value="NAD(P)-binding Rossmann-like Domain"/>
    <property type="match status" value="1"/>
</dbReference>
<sequence>MPHTSKPLTDRCAIITGAGQGLGAVIARQYVAAGASVLLCARGGDSLRAVQEQLSSDLAPGQRVLIQTADVAVPDQVDALVARAGAEFPRIDILVNNAGVYGPLGAIEEIDWEEWVTAIQINLMGTVYPCRAVVPHMRVAGYGKIVNLSGGGATSPLPRVSAYAASKAAVVRFTETLALEVADARIDVNSIAPGALATRLMDQVVDAGPDRVGASFHARMVRIRDEGGAPLEKGADLCVYLGSAASDGISGRLLAAVWDPWATLHERAEDLAKSDIYTLRRITPEDRGQNWDGQ</sequence>
<reference evidence="4 5" key="1">
    <citation type="submission" date="2013-08" db="EMBL/GenBank/DDBJ databases">
        <title>The genome sequence of Skermanella stibiiresistens.</title>
        <authorList>
            <person name="Zhu W."/>
            <person name="Wang G."/>
        </authorList>
    </citation>
    <scope>NUCLEOTIDE SEQUENCE [LARGE SCALE GENOMIC DNA]</scope>
    <source>
        <strain evidence="4 5">SB22</strain>
    </source>
</reference>
<dbReference type="CDD" id="cd05233">
    <property type="entry name" value="SDR_c"/>
    <property type="match status" value="1"/>
</dbReference>
<dbReference type="Pfam" id="PF00106">
    <property type="entry name" value="adh_short"/>
    <property type="match status" value="1"/>
</dbReference>
<evidence type="ECO:0000256" key="3">
    <source>
        <dbReference type="RuleBase" id="RU000363"/>
    </source>
</evidence>
<keyword evidence="5" id="KW-1185">Reference proteome</keyword>
<dbReference type="PANTHER" id="PTHR44196">
    <property type="entry name" value="DEHYDROGENASE/REDUCTASE SDR FAMILY MEMBER 7B"/>
    <property type="match status" value="1"/>
</dbReference>
<dbReference type="PRINTS" id="PR00080">
    <property type="entry name" value="SDRFAMILY"/>
</dbReference>